<evidence type="ECO:0008006" key="3">
    <source>
        <dbReference type="Google" id="ProtNLM"/>
    </source>
</evidence>
<dbReference type="Gene3D" id="3.30.70.1060">
    <property type="entry name" value="Dimeric alpha+beta barrel"/>
    <property type="match status" value="1"/>
</dbReference>
<accession>A0A2L2SZ61</accession>
<evidence type="ECO:0000313" key="2">
    <source>
        <dbReference type="Proteomes" id="UP000245910"/>
    </source>
</evidence>
<dbReference type="OrthoDB" id="5519740at2759"/>
<dbReference type="SUPFAM" id="SSF54909">
    <property type="entry name" value="Dimeric alpha+beta barrel"/>
    <property type="match status" value="1"/>
</dbReference>
<organism evidence="1 2">
    <name type="scientific">Fusarium venenatum</name>
    <dbReference type="NCBI Taxonomy" id="56646"/>
    <lineage>
        <taxon>Eukaryota</taxon>
        <taxon>Fungi</taxon>
        <taxon>Dikarya</taxon>
        <taxon>Ascomycota</taxon>
        <taxon>Pezizomycotina</taxon>
        <taxon>Sordariomycetes</taxon>
        <taxon>Hypocreomycetidae</taxon>
        <taxon>Hypocreales</taxon>
        <taxon>Nectriaceae</taxon>
        <taxon>Fusarium</taxon>
    </lineage>
</organism>
<proteinExistence type="predicted"/>
<dbReference type="EMBL" id="LN649230">
    <property type="protein sequence ID" value="CEI63402.1"/>
    <property type="molecule type" value="Genomic_DNA"/>
</dbReference>
<sequence length="108" mass="12474">MLLSVPVPEGKYEFLIIIPDKPGTREQRLKVAFRRSGSTQKQWYLENGRVSKDDQPENLDFYGSIFIVLASSLGEAREQFKSDIYTTSGVWDMDRIQIYPLRAGFRNP</sequence>
<keyword evidence="2" id="KW-1185">Reference proteome</keyword>
<dbReference type="Proteomes" id="UP000245910">
    <property type="component" value="Chromosome II"/>
</dbReference>
<evidence type="ECO:0000313" key="1">
    <source>
        <dbReference type="EMBL" id="CEI63402.1"/>
    </source>
</evidence>
<name>A0A2L2SZ61_9HYPO</name>
<dbReference type="InterPro" id="IPR011008">
    <property type="entry name" value="Dimeric_a/b-barrel"/>
</dbReference>
<dbReference type="AlphaFoldDB" id="A0A2L2SZ61"/>
<protein>
    <recommendedName>
        <fullName evidence="3">YCII-related domain-containing protein</fullName>
    </recommendedName>
</protein>
<reference evidence="2" key="1">
    <citation type="submission" date="2014-10" db="EMBL/GenBank/DDBJ databases">
        <authorList>
            <person name="King R."/>
        </authorList>
    </citation>
    <scope>NUCLEOTIDE SEQUENCE [LARGE SCALE GENOMIC DNA]</scope>
    <source>
        <strain evidence="2">A3/5</strain>
    </source>
</reference>